<accession>A0A2P5YJK0</accession>
<feature type="transmembrane region" description="Helical" evidence="1">
    <location>
        <begin position="442"/>
        <end position="464"/>
    </location>
</feature>
<dbReference type="AlphaFoldDB" id="A0A2P5YJK0"/>
<evidence type="ECO:0000313" key="2">
    <source>
        <dbReference type="EMBL" id="PPS15738.1"/>
    </source>
</evidence>
<feature type="transmembrane region" description="Helical" evidence="1">
    <location>
        <begin position="110"/>
        <end position="129"/>
    </location>
</feature>
<gene>
    <name evidence="2" type="ORF">GOBAR_AA04847</name>
</gene>
<keyword evidence="1" id="KW-0812">Transmembrane</keyword>
<feature type="transmembrane region" description="Helical" evidence="1">
    <location>
        <begin position="419"/>
        <end position="436"/>
    </location>
</feature>
<protein>
    <submittedName>
        <fullName evidence="2">Uncharacterized protein</fullName>
    </submittedName>
</protein>
<keyword evidence="1" id="KW-1133">Transmembrane helix</keyword>
<evidence type="ECO:0000256" key="1">
    <source>
        <dbReference type="SAM" id="Phobius"/>
    </source>
</evidence>
<dbReference type="Pfam" id="PF12056">
    <property type="entry name" value="DUF3537"/>
    <property type="match status" value="1"/>
</dbReference>
<dbReference type="PANTHER" id="PTHR31963:SF2">
    <property type="entry name" value="ZINC FINGER CONSTANS-LIKE PROTEIN (DUF3537)"/>
    <property type="match status" value="1"/>
</dbReference>
<dbReference type="Proteomes" id="UP000239757">
    <property type="component" value="Unassembled WGS sequence"/>
</dbReference>
<reference evidence="2 3" key="1">
    <citation type="submission" date="2015-01" db="EMBL/GenBank/DDBJ databases">
        <title>Genome of allotetraploid Gossypium barbadense reveals genomic plasticity and fiber elongation in cotton evolution.</title>
        <authorList>
            <person name="Chen X."/>
            <person name="Liu X."/>
            <person name="Zhao B."/>
            <person name="Zheng H."/>
            <person name="Hu Y."/>
            <person name="Lu G."/>
            <person name="Yang C."/>
            <person name="Chen J."/>
            <person name="Shan C."/>
            <person name="Zhang L."/>
            <person name="Zhou Y."/>
            <person name="Wang L."/>
            <person name="Guo W."/>
            <person name="Bai Y."/>
            <person name="Ruan J."/>
            <person name="Shangguan X."/>
            <person name="Mao Y."/>
            <person name="Jiang J."/>
            <person name="Zhu Y."/>
            <person name="Lei J."/>
            <person name="Kang H."/>
            <person name="Chen S."/>
            <person name="He X."/>
            <person name="Wang R."/>
            <person name="Wang Y."/>
            <person name="Chen J."/>
            <person name="Wang L."/>
            <person name="Yu S."/>
            <person name="Wang B."/>
            <person name="Wei J."/>
            <person name="Song S."/>
            <person name="Lu X."/>
            <person name="Gao Z."/>
            <person name="Gu W."/>
            <person name="Deng X."/>
            <person name="Ma D."/>
            <person name="Wang S."/>
            <person name="Liang W."/>
            <person name="Fang L."/>
            <person name="Cai C."/>
            <person name="Zhu X."/>
            <person name="Zhou B."/>
            <person name="Zhang Y."/>
            <person name="Chen Z."/>
            <person name="Xu S."/>
            <person name="Zhu R."/>
            <person name="Wang S."/>
            <person name="Zhang T."/>
            <person name="Zhao G."/>
        </authorList>
    </citation>
    <scope>NUCLEOTIDE SEQUENCE [LARGE SCALE GENOMIC DNA]</scope>
    <source>
        <strain evidence="3">cv. Xinhai21</strain>
        <tissue evidence="2">Leaf</tissue>
    </source>
</reference>
<organism evidence="2 3">
    <name type="scientific">Gossypium barbadense</name>
    <name type="common">Sea Island cotton</name>
    <name type="synonym">Hibiscus barbadensis</name>
    <dbReference type="NCBI Taxonomy" id="3634"/>
    <lineage>
        <taxon>Eukaryota</taxon>
        <taxon>Viridiplantae</taxon>
        <taxon>Streptophyta</taxon>
        <taxon>Embryophyta</taxon>
        <taxon>Tracheophyta</taxon>
        <taxon>Spermatophyta</taxon>
        <taxon>Magnoliopsida</taxon>
        <taxon>eudicotyledons</taxon>
        <taxon>Gunneridae</taxon>
        <taxon>Pentapetalae</taxon>
        <taxon>rosids</taxon>
        <taxon>malvids</taxon>
        <taxon>Malvales</taxon>
        <taxon>Malvaceae</taxon>
        <taxon>Malvoideae</taxon>
        <taxon>Gossypium</taxon>
    </lineage>
</organism>
<feature type="transmembrane region" description="Helical" evidence="1">
    <location>
        <begin position="318"/>
        <end position="336"/>
    </location>
</feature>
<feature type="transmembrane region" description="Helical" evidence="1">
    <location>
        <begin position="222"/>
        <end position="242"/>
    </location>
</feature>
<name>A0A2P5YJK0_GOSBA</name>
<dbReference type="EMBL" id="KZ663110">
    <property type="protein sequence ID" value="PPS15738.1"/>
    <property type="molecule type" value="Genomic_DNA"/>
</dbReference>
<evidence type="ECO:0000313" key="3">
    <source>
        <dbReference type="Proteomes" id="UP000239757"/>
    </source>
</evidence>
<keyword evidence="1" id="KW-0472">Membrane</keyword>
<feature type="transmembrane region" description="Helical" evidence="1">
    <location>
        <begin position="68"/>
        <end position="90"/>
    </location>
</feature>
<feature type="transmembrane region" description="Helical" evidence="1">
    <location>
        <begin position="283"/>
        <end position="306"/>
    </location>
</feature>
<proteinExistence type="predicted"/>
<dbReference type="PANTHER" id="PTHR31963">
    <property type="entry name" value="RAS GUANINE NUCLEOTIDE EXCHANGE FACTOR K"/>
    <property type="match status" value="1"/>
</dbReference>
<dbReference type="OrthoDB" id="1897957at2759"/>
<sequence length="467" mass="52845">MGDNTQLRSDEEQPPPAQIPLLSSNLQNDAVGDLHQRQQEIRTSNRLDDSLEYLERFLTCLGFNQSSLLSFSLSWAAFTVVGVLVPVLALELSDCDGCEMYQIKNFEVGIVASQACLAAVSLFCISFNLRKYGIRRFLPIRIYMSKCVEYSYFSQNEQLKQHSLNFLVVLAPAILASMRLLIWWLLPCFILKTVREVIRILYVQHDSRWISVAISVPLTLSWTYVSTISLSASILFHLLCNLQFIHFDDYAKLLERESDVMVFIEEHIRLRYHLSKISHRFRIFLLLQFLVVTVSQVVTLFQTTVYSGMINLSNGGDFAISAIVQVVGIILCLHAATRISHRAQGIASFACRWHALATCTSTDACLRHSNSLGSMEPLSQSNLLDITFSESDLDSMDYITMPTTTQLASYMSSYHRRQAFVMYLQANPGGITIFGWTVDRGLINTIFFLELTLVTFVLGQTVVFNSA</sequence>
<dbReference type="InterPro" id="IPR021924">
    <property type="entry name" value="DUF3537"/>
</dbReference>
<feature type="transmembrane region" description="Helical" evidence="1">
    <location>
        <begin position="164"/>
        <end position="186"/>
    </location>
</feature>